<reference evidence="5 6" key="1">
    <citation type="submission" date="2024-09" db="EMBL/GenBank/DDBJ databases">
        <authorList>
            <person name="Sun Q."/>
            <person name="Mori K."/>
        </authorList>
    </citation>
    <scope>NUCLEOTIDE SEQUENCE [LARGE SCALE GENOMIC DNA]</scope>
    <source>
        <strain evidence="5 6">CICC 10874</strain>
    </source>
</reference>
<evidence type="ECO:0000259" key="4">
    <source>
        <dbReference type="Pfam" id="PF20921"/>
    </source>
</evidence>
<keyword evidence="6" id="KW-1185">Reference proteome</keyword>
<dbReference type="Gene3D" id="3.10.630.10">
    <property type="entry name" value="dip2346 domain like"/>
    <property type="match status" value="1"/>
</dbReference>
<dbReference type="PIRSF" id="PIRSF033132">
    <property type="entry name" value="DUF1846"/>
    <property type="match status" value="1"/>
</dbReference>
<accession>A0ABV6RDB7</accession>
<dbReference type="Pfam" id="PF08903">
    <property type="entry name" value="DUF1846"/>
    <property type="match status" value="1"/>
</dbReference>
<name>A0ABV6RDB7_9MICO</name>
<feature type="region of interest" description="Disordered" evidence="2">
    <location>
        <begin position="1"/>
        <end position="24"/>
    </location>
</feature>
<organism evidence="5 6">
    <name type="scientific">Brachybacterium hainanense</name>
    <dbReference type="NCBI Taxonomy" id="1541174"/>
    <lineage>
        <taxon>Bacteria</taxon>
        <taxon>Bacillati</taxon>
        <taxon>Actinomycetota</taxon>
        <taxon>Actinomycetes</taxon>
        <taxon>Micrococcales</taxon>
        <taxon>Dermabacteraceae</taxon>
        <taxon>Brachybacterium</taxon>
    </lineage>
</organism>
<dbReference type="InterPro" id="IPR048441">
    <property type="entry name" value="DUF1846_C"/>
</dbReference>
<proteinExistence type="inferred from homology"/>
<evidence type="ECO:0000256" key="1">
    <source>
        <dbReference type="HAMAP-Rule" id="MF_01567"/>
    </source>
</evidence>
<evidence type="ECO:0000313" key="5">
    <source>
        <dbReference type="EMBL" id="MFC0674969.1"/>
    </source>
</evidence>
<evidence type="ECO:0000259" key="3">
    <source>
        <dbReference type="Pfam" id="PF08903"/>
    </source>
</evidence>
<dbReference type="Pfam" id="PF20921">
    <property type="entry name" value="DUF1846_C"/>
    <property type="match status" value="1"/>
</dbReference>
<dbReference type="InterPro" id="IPR014999">
    <property type="entry name" value="DUF1846"/>
</dbReference>
<feature type="domain" description="DUF1846" evidence="3">
    <location>
        <begin position="26"/>
        <end position="358"/>
    </location>
</feature>
<feature type="domain" description="DUF1846" evidence="4">
    <location>
        <begin position="363"/>
        <end position="515"/>
    </location>
</feature>
<comment type="caution">
    <text evidence="5">The sequence shown here is derived from an EMBL/GenBank/DDBJ whole genome shotgun (WGS) entry which is preliminary data.</text>
</comment>
<dbReference type="HAMAP" id="MF_01567">
    <property type="entry name" value="UPF0371"/>
    <property type="match status" value="1"/>
</dbReference>
<dbReference type="NCBIfam" id="NF010184">
    <property type="entry name" value="PRK13663.1"/>
    <property type="match status" value="1"/>
</dbReference>
<gene>
    <name evidence="5" type="ORF">ACFFF6_13455</name>
</gene>
<dbReference type="Proteomes" id="UP001589793">
    <property type="component" value="Unassembled WGS sequence"/>
</dbReference>
<protein>
    <recommendedName>
        <fullName evidence="1">UPF0371 protein ACFFF6_13455</fullName>
    </recommendedName>
</protein>
<comment type="similarity">
    <text evidence="1">Belongs to the UPF0371 family.</text>
</comment>
<sequence>MTAPDPRTHATTIPPASSPGPGARGVGFDREAYIALQSRHIQERREQIGGKLYLEMGGKLFDDHHASRVLPGFRPDDKIAMLERLRDELEILVCLNAKDLERQKVRADLGITYEDEVLRLVDVFRERGFLVQNIALTQLEPSNQVALAFVERLQKLGLTVSRHSVIPGYPQDVDLIVSEQGLGANEHAPTQRDLIVVTAPGPGSGKLATCLSQIYHDHARGIPAGYAKFETFPIWDLPLEHPVNLAYEAATADLDDINLIDPFHLAAYGERATSYNRDVEVFPLLRTLLERLTGDSPYASPTDMGVNMAGRCVVDDAACQDAARQEIIRRYYRAAVDERIHDQDDVVSQRVALVMSKAGCRVEDRAVVAPALAVEETTGEPGSALQLADGTIITGKTSPLLGCSAAMLLNALKHLAGIDHTAHLLSPSAIEPIQTLKTEHLGSRNPRLHTDEVLIALSASAAADERARRALEELRSLAGCDAHTTTILGTVDEHIFRSLGISVTSEPRYQRSALYHKR</sequence>
<dbReference type="InterPro" id="IPR048496">
    <property type="entry name" value="DUF1846_N"/>
</dbReference>
<evidence type="ECO:0000256" key="2">
    <source>
        <dbReference type="SAM" id="MobiDB-lite"/>
    </source>
</evidence>
<evidence type="ECO:0000313" key="6">
    <source>
        <dbReference type="Proteomes" id="UP001589793"/>
    </source>
</evidence>
<dbReference type="EMBL" id="JBHLSV010000017">
    <property type="protein sequence ID" value="MFC0674969.1"/>
    <property type="molecule type" value="Genomic_DNA"/>
</dbReference>
<dbReference type="Gene3D" id="1.20.1570.10">
    <property type="entry name" value="dip2346 domain like"/>
    <property type="match status" value="1"/>
</dbReference>
<dbReference type="Gene3D" id="3.40.140.40">
    <property type="entry name" value="Domain of unknown function (DUF1846), C-terminal subdomain"/>
    <property type="match status" value="1"/>
</dbReference>
<dbReference type="RefSeq" id="WP_376981554.1">
    <property type="nucleotide sequence ID" value="NZ_JBHLSV010000017.1"/>
</dbReference>